<gene>
    <name evidence="1" type="ORF">GOODEAATRI_018801</name>
</gene>
<evidence type="ECO:0000313" key="2">
    <source>
        <dbReference type="Proteomes" id="UP001476798"/>
    </source>
</evidence>
<protein>
    <submittedName>
        <fullName evidence="1">Uncharacterized protein</fullName>
    </submittedName>
</protein>
<organism evidence="1 2">
    <name type="scientific">Goodea atripinnis</name>
    <dbReference type="NCBI Taxonomy" id="208336"/>
    <lineage>
        <taxon>Eukaryota</taxon>
        <taxon>Metazoa</taxon>
        <taxon>Chordata</taxon>
        <taxon>Craniata</taxon>
        <taxon>Vertebrata</taxon>
        <taxon>Euteleostomi</taxon>
        <taxon>Actinopterygii</taxon>
        <taxon>Neopterygii</taxon>
        <taxon>Teleostei</taxon>
        <taxon>Neoteleostei</taxon>
        <taxon>Acanthomorphata</taxon>
        <taxon>Ovalentaria</taxon>
        <taxon>Atherinomorphae</taxon>
        <taxon>Cyprinodontiformes</taxon>
        <taxon>Goodeidae</taxon>
        <taxon>Goodea</taxon>
    </lineage>
</organism>
<reference evidence="1 2" key="1">
    <citation type="submission" date="2021-06" db="EMBL/GenBank/DDBJ databases">
        <authorList>
            <person name="Palmer J.M."/>
        </authorList>
    </citation>
    <scope>NUCLEOTIDE SEQUENCE [LARGE SCALE GENOMIC DNA]</scope>
    <source>
        <strain evidence="1 2">GA_2019</strain>
        <tissue evidence="1">Muscle</tissue>
    </source>
</reference>
<evidence type="ECO:0000313" key="1">
    <source>
        <dbReference type="EMBL" id="MEQ2159073.1"/>
    </source>
</evidence>
<keyword evidence="2" id="KW-1185">Reference proteome</keyword>
<name>A0ABV0MKX1_9TELE</name>
<proteinExistence type="predicted"/>
<comment type="caution">
    <text evidence="1">The sequence shown here is derived from an EMBL/GenBank/DDBJ whole genome shotgun (WGS) entry which is preliminary data.</text>
</comment>
<dbReference type="Proteomes" id="UP001476798">
    <property type="component" value="Unassembled WGS sequence"/>
</dbReference>
<sequence>MTSTIPMMNHSFRSLARRPMIQLQGLSLRPARRPSCRSGRAQVSATCRCVLLQGAPSGNTSRSGGASSGHVDRGAAVMTEGLLTVCPMKAARFKSATSEQKSWCPLVSFQATSRFTEVSEEDSMSELYFLIRESAHVFTSPFTSCSSLKISMQVLKT</sequence>
<dbReference type="EMBL" id="JAHRIO010001623">
    <property type="protein sequence ID" value="MEQ2159073.1"/>
    <property type="molecule type" value="Genomic_DNA"/>
</dbReference>
<accession>A0ABV0MKX1</accession>